<dbReference type="Proteomes" id="UP000250140">
    <property type="component" value="Unassembled WGS sequence"/>
</dbReference>
<evidence type="ECO:0000256" key="1">
    <source>
        <dbReference type="SAM" id="MobiDB-lite"/>
    </source>
</evidence>
<keyword evidence="3" id="KW-1185">Reference proteome</keyword>
<protein>
    <submittedName>
        <fullName evidence="2">Uncharacterized protein</fullName>
    </submittedName>
</protein>
<reference evidence="2 3" key="1">
    <citation type="journal article" date="2016" name="Nat. Commun.">
        <title>Ectomycorrhizal ecology is imprinted in the genome of the dominant symbiotic fungus Cenococcum geophilum.</title>
        <authorList>
            <consortium name="DOE Joint Genome Institute"/>
            <person name="Peter M."/>
            <person name="Kohler A."/>
            <person name="Ohm R.A."/>
            <person name="Kuo A."/>
            <person name="Krutzmann J."/>
            <person name="Morin E."/>
            <person name="Arend M."/>
            <person name="Barry K.W."/>
            <person name="Binder M."/>
            <person name="Choi C."/>
            <person name="Clum A."/>
            <person name="Copeland A."/>
            <person name="Grisel N."/>
            <person name="Haridas S."/>
            <person name="Kipfer T."/>
            <person name="LaButti K."/>
            <person name="Lindquist E."/>
            <person name="Lipzen A."/>
            <person name="Maire R."/>
            <person name="Meier B."/>
            <person name="Mihaltcheva S."/>
            <person name="Molinier V."/>
            <person name="Murat C."/>
            <person name="Poggeler S."/>
            <person name="Quandt C.A."/>
            <person name="Sperisen C."/>
            <person name="Tritt A."/>
            <person name="Tisserant E."/>
            <person name="Crous P.W."/>
            <person name="Henrissat B."/>
            <person name="Nehls U."/>
            <person name="Egli S."/>
            <person name="Spatafora J.W."/>
            <person name="Grigoriev I.V."/>
            <person name="Martin F.M."/>
        </authorList>
    </citation>
    <scope>NUCLEOTIDE SEQUENCE [LARGE SCALE GENOMIC DNA]</scope>
    <source>
        <strain evidence="2 3">CBS 207.34</strain>
    </source>
</reference>
<name>A0A8E2ETE4_9PEZI</name>
<proteinExistence type="predicted"/>
<evidence type="ECO:0000313" key="3">
    <source>
        <dbReference type="Proteomes" id="UP000250140"/>
    </source>
</evidence>
<feature type="region of interest" description="Disordered" evidence="1">
    <location>
        <begin position="84"/>
        <end position="108"/>
    </location>
</feature>
<gene>
    <name evidence="2" type="ORF">AOQ84DRAFT_116350</name>
</gene>
<accession>A0A8E2ETE4</accession>
<dbReference type="EMBL" id="KV750491">
    <property type="protein sequence ID" value="OCL04491.1"/>
    <property type="molecule type" value="Genomic_DNA"/>
</dbReference>
<dbReference type="AlphaFoldDB" id="A0A8E2ETE4"/>
<sequence length="108" mass="12271">MREYRRRLGISSQLVIGLVWGEKNKQRTGGQHRDREIQFFLYGLYQILFVHEPQAANWEGAVRCGAMRCRECSAVQYGAVRAVSASPADKQRQPGRARTSIPGSWATF</sequence>
<evidence type="ECO:0000313" key="2">
    <source>
        <dbReference type="EMBL" id="OCL04491.1"/>
    </source>
</evidence>
<organism evidence="2 3">
    <name type="scientific">Glonium stellatum</name>
    <dbReference type="NCBI Taxonomy" id="574774"/>
    <lineage>
        <taxon>Eukaryota</taxon>
        <taxon>Fungi</taxon>
        <taxon>Dikarya</taxon>
        <taxon>Ascomycota</taxon>
        <taxon>Pezizomycotina</taxon>
        <taxon>Dothideomycetes</taxon>
        <taxon>Pleosporomycetidae</taxon>
        <taxon>Gloniales</taxon>
        <taxon>Gloniaceae</taxon>
        <taxon>Glonium</taxon>
    </lineage>
</organism>